<sequence>MMQPAALIAEINHALVSAFDQLNEWFAAPGPLRVYRPASGGWTIDEILEHVALTNHYLLILIEKGATKALKNLNNLDLATELANLHFERDKLNQIGQHRAFPWIRPEHMEPRGEKSPLEVAITLQQQLHQCQAVLARMPNGEGVLYHTTMTVNALGKIDVYELVYFLAKHAERHVTQIQQVAAECS</sequence>
<dbReference type="InterPro" id="IPR024775">
    <property type="entry name" value="DinB-like"/>
</dbReference>
<proteinExistence type="predicted"/>
<feature type="domain" description="DinB-like" evidence="1">
    <location>
        <begin position="35"/>
        <end position="178"/>
    </location>
</feature>
<name>A0ABS3QA82_9BACT</name>
<protein>
    <submittedName>
        <fullName evidence="2">DinB family protein</fullName>
    </submittedName>
</protein>
<gene>
    <name evidence="2" type="ORF">J4E00_03785</name>
</gene>
<dbReference type="InterPro" id="IPR034660">
    <property type="entry name" value="DinB/YfiT-like"/>
</dbReference>
<dbReference type="EMBL" id="JAGETZ010000001">
    <property type="protein sequence ID" value="MBO2008157.1"/>
    <property type="molecule type" value="Genomic_DNA"/>
</dbReference>
<comment type="caution">
    <text evidence="2">The sequence shown here is derived from an EMBL/GenBank/DDBJ whole genome shotgun (WGS) entry which is preliminary data.</text>
</comment>
<dbReference type="Pfam" id="PF12867">
    <property type="entry name" value="DinB_2"/>
    <property type="match status" value="1"/>
</dbReference>
<dbReference type="RefSeq" id="WP_208173674.1">
    <property type="nucleotide sequence ID" value="NZ_JAGETZ010000001.1"/>
</dbReference>
<evidence type="ECO:0000313" key="2">
    <source>
        <dbReference type="EMBL" id="MBO2008157.1"/>
    </source>
</evidence>
<dbReference type="Proteomes" id="UP000664369">
    <property type="component" value="Unassembled WGS sequence"/>
</dbReference>
<reference evidence="2 3" key="1">
    <citation type="submission" date="2021-03" db="EMBL/GenBank/DDBJ databases">
        <authorList>
            <person name="Kim M.K."/>
        </authorList>
    </citation>
    <scope>NUCLEOTIDE SEQUENCE [LARGE SCALE GENOMIC DNA]</scope>
    <source>
        <strain evidence="2 3">BT442</strain>
    </source>
</reference>
<organism evidence="2 3">
    <name type="scientific">Hymenobacter negativus</name>
    <dbReference type="NCBI Taxonomy" id="2795026"/>
    <lineage>
        <taxon>Bacteria</taxon>
        <taxon>Pseudomonadati</taxon>
        <taxon>Bacteroidota</taxon>
        <taxon>Cytophagia</taxon>
        <taxon>Cytophagales</taxon>
        <taxon>Hymenobacteraceae</taxon>
        <taxon>Hymenobacter</taxon>
    </lineage>
</organism>
<dbReference type="Gene3D" id="1.20.120.450">
    <property type="entry name" value="dinb family like domain"/>
    <property type="match status" value="1"/>
</dbReference>
<accession>A0ABS3QA82</accession>
<evidence type="ECO:0000313" key="3">
    <source>
        <dbReference type="Proteomes" id="UP000664369"/>
    </source>
</evidence>
<evidence type="ECO:0000259" key="1">
    <source>
        <dbReference type="Pfam" id="PF12867"/>
    </source>
</evidence>
<dbReference type="SUPFAM" id="SSF109854">
    <property type="entry name" value="DinB/YfiT-like putative metalloenzymes"/>
    <property type="match status" value="1"/>
</dbReference>
<keyword evidence="3" id="KW-1185">Reference proteome</keyword>